<gene>
    <name evidence="1" type="ORF">MRATA1EN22A_LOCUS18047</name>
</gene>
<reference evidence="1" key="1">
    <citation type="submission" date="2023-05" db="EMBL/GenBank/DDBJ databases">
        <authorList>
            <consortium name="ELIXIR-Norway"/>
        </authorList>
    </citation>
    <scope>NUCLEOTIDE SEQUENCE</scope>
</reference>
<protein>
    <submittedName>
        <fullName evidence="1">Uncharacterized protein</fullName>
    </submittedName>
</protein>
<organism evidence="1">
    <name type="scientific">Rangifer tarandus platyrhynchus</name>
    <name type="common">Svalbard reindeer</name>
    <dbReference type="NCBI Taxonomy" id="3082113"/>
    <lineage>
        <taxon>Eukaryota</taxon>
        <taxon>Metazoa</taxon>
        <taxon>Chordata</taxon>
        <taxon>Craniata</taxon>
        <taxon>Vertebrata</taxon>
        <taxon>Euteleostomi</taxon>
        <taxon>Mammalia</taxon>
        <taxon>Eutheria</taxon>
        <taxon>Laurasiatheria</taxon>
        <taxon>Artiodactyla</taxon>
        <taxon>Ruminantia</taxon>
        <taxon>Pecora</taxon>
        <taxon>Cervidae</taxon>
        <taxon>Odocoileinae</taxon>
        <taxon>Rangifer</taxon>
    </lineage>
</organism>
<dbReference type="EMBL" id="OX596113">
    <property type="protein sequence ID" value="CAN0413030.1"/>
    <property type="molecule type" value="Genomic_DNA"/>
</dbReference>
<evidence type="ECO:0000313" key="1">
    <source>
        <dbReference type="EMBL" id="CAN0413030.1"/>
    </source>
</evidence>
<sequence length="102" mass="11887">MLIYGKTIVISNAACPKTKDFIQTMDLRCVYRSFRHCRQCEHSLGRVKNKKKRLINLAFLKYYNMDENGKISHLHKQCLSEESGVRVFMSCHITDVTAVNFN</sequence>
<proteinExistence type="predicted"/>
<name>A0AC59ZGS1_RANTA</name>
<accession>A0AC59ZGS1</accession>
<reference evidence="1" key="2">
    <citation type="submission" date="2025-03" db="EMBL/GenBank/DDBJ databases">
        <authorList>
            <consortium name="ELIXIR-Norway"/>
            <consortium name="Elixir Norway"/>
        </authorList>
    </citation>
    <scope>NUCLEOTIDE SEQUENCE</scope>
</reference>